<gene>
    <name evidence="1" type="ORF">WISP_18314</name>
</gene>
<organism evidence="1 2">
    <name type="scientific">Willisornis vidua</name>
    <name type="common">Xingu scale-backed antbird</name>
    <dbReference type="NCBI Taxonomy" id="1566151"/>
    <lineage>
        <taxon>Eukaryota</taxon>
        <taxon>Metazoa</taxon>
        <taxon>Chordata</taxon>
        <taxon>Craniata</taxon>
        <taxon>Vertebrata</taxon>
        <taxon>Euteleostomi</taxon>
        <taxon>Archelosauria</taxon>
        <taxon>Archosauria</taxon>
        <taxon>Dinosauria</taxon>
        <taxon>Saurischia</taxon>
        <taxon>Theropoda</taxon>
        <taxon>Coelurosauria</taxon>
        <taxon>Aves</taxon>
        <taxon>Neognathae</taxon>
        <taxon>Neoaves</taxon>
        <taxon>Telluraves</taxon>
        <taxon>Australaves</taxon>
        <taxon>Passeriformes</taxon>
        <taxon>Thamnophilidae</taxon>
        <taxon>Willisornis</taxon>
    </lineage>
</organism>
<keyword evidence="2" id="KW-1185">Reference proteome</keyword>
<dbReference type="PANTHER" id="PTHR33395">
    <property type="entry name" value="TRANSCRIPTASE, PUTATIVE-RELATED-RELATED"/>
    <property type="match status" value="1"/>
</dbReference>
<evidence type="ECO:0000313" key="2">
    <source>
        <dbReference type="Proteomes" id="UP001145742"/>
    </source>
</evidence>
<sequence>MHTCVEDITQCTNIKVIKVDGSPDQELPASYRLPSQEEQVDEALYRQTGVAPQSQVLVLMGDFNHPVFVAGTTQQDRRFLECINDSFVFQVIEDPTRRGAMLDLVLTNKKGLMGNVKLKGSLGCSGHEMVEVYHKIHRTVVSVHSNLTILNFRRADYLGISLVEYQRINPWRDEEPKKTG</sequence>
<dbReference type="PANTHER" id="PTHR33395:SF22">
    <property type="entry name" value="REVERSE TRANSCRIPTASE DOMAIN-CONTAINING PROTEIN"/>
    <property type="match status" value="1"/>
</dbReference>
<evidence type="ECO:0000313" key="1">
    <source>
        <dbReference type="EMBL" id="KAJ7426196.1"/>
    </source>
</evidence>
<protein>
    <submittedName>
        <fullName evidence="1">Dtw domain-containing protein 2</fullName>
    </submittedName>
</protein>
<dbReference type="EMBL" id="WHWB01032295">
    <property type="protein sequence ID" value="KAJ7426196.1"/>
    <property type="molecule type" value="Genomic_DNA"/>
</dbReference>
<accession>A0ABQ9DQK3</accession>
<dbReference type="Proteomes" id="UP001145742">
    <property type="component" value="Unassembled WGS sequence"/>
</dbReference>
<name>A0ABQ9DQK3_9PASS</name>
<proteinExistence type="predicted"/>
<reference evidence="1" key="1">
    <citation type="submission" date="2019-10" db="EMBL/GenBank/DDBJ databases">
        <authorList>
            <person name="Soares A.E.R."/>
            <person name="Aleixo A."/>
            <person name="Schneider P."/>
            <person name="Miyaki C.Y."/>
            <person name="Schneider M.P."/>
            <person name="Mello C."/>
            <person name="Vasconcelos A.T.R."/>
        </authorList>
    </citation>
    <scope>NUCLEOTIDE SEQUENCE</scope>
    <source>
        <tissue evidence="1">Muscle</tissue>
    </source>
</reference>
<comment type="caution">
    <text evidence="1">The sequence shown here is derived from an EMBL/GenBank/DDBJ whole genome shotgun (WGS) entry which is preliminary data.</text>
</comment>